<feature type="transmembrane region" description="Helical" evidence="2">
    <location>
        <begin position="106"/>
        <end position="128"/>
    </location>
</feature>
<feature type="region of interest" description="Disordered" evidence="1">
    <location>
        <begin position="41"/>
        <end position="100"/>
    </location>
</feature>
<sequence length="150" mass="15131">MRVACPECSAAYDLPPALAARLDEGRPLRCARCGHTWKPEAPAGGTATNSMPPGAAPLPPASLPGSPPSGTAEPEAPAAPPAEIPAGGPPPAPEPAMPRPVTPARILAAAWAVSFLLLAGLATAAWNWRIDLVEAWPPAARAFMALGLAG</sequence>
<keyword evidence="2" id="KW-1133">Transmembrane helix</keyword>
<protein>
    <submittedName>
        <fullName evidence="4">Zinc-ribbon domain-containing protein</fullName>
    </submittedName>
</protein>
<feature type="compositionally biased region" description="Pro residues" evidence="1">
    <location>
        <begin position="77"/>
        <end position="100"/>
    </location>
</feature>
<dbReference type="EMBL" id="JBHLVZ010000074">
    <property type="protein sequence ID" value="MFC0387988.1"/>
    <property type="molecule type" value="Genomic_DNA"/>
</dbReference>
<dbReference type="Pfam" id="PF13717">
    <property type="entry name" value="Zn_ribbon_4"/>
    <property type="match status" value="1"/>
</dbReference>
<evidence type="ECO:0000313" key="4">
    <source>
        <dbReference type="EMBL" id="MFC0387988.1"/>
    </source>
</evidence>
<organism evidence="4 5">
    <name type="scientific">Muricoccus vinaceus</name>
    <dbReference type="NCBI Taxonomy" id="424704"/>
    <lineage>
        <taxon>Bacteria</taxon>
        <taxon>Pseudomonadati</taxon>
        <taxon>Pseudomonadota</taxon>
        <taxon>Alphaproteobacteria</taxon>
        <taxon>Acetobacterales</taxon>
        <taxon>Roseomonadaceae</taxon>
        <taxon>Muricoccus</taxon>
    </lineage>
</organism>
<evidence type="ECO:0000256" key="2">
    <source>
        <dbReference type="SAM" id="Phobius"/>
    </source>
</evidence>
<evidence type="ECO:0000259" key="3">
    <source>
        <dbReference type="Pfam" id="PF13717"/>
    </source>
</evidence>
<keyword evidence="5" id="KW-1185">Reference proteome</keyword>
<dbReference type="InterPro" id="IPR011723">
    <property type="entry name" value="Znf/thioredoxin_put"/>
</dbReference>
<dbReference type="RefSeq" id="WP_377053969.1">
    <property type="nucleotide sequence ID" value="NZ_JBHLVZ010000074.1"/>
</dbReference>
<proteinExistence type="predicted"/>
<comment type="caution">
    <text evidence="4">The sequence shown here is derived from an EMBL/GenBank/DDBJ whole genome shotgun (WGS) entry which is preliminary data.</text>
</comment>
<evidence type="ECO:0000313" key="5">
    <source>
        <dbReference type="Proteomes" id="UP001589789"/>
    </source>
</evidence>
<keyword evidence="2" id="KW-0812">Transmembrane</keyword>
<evidence type="ECO:0000256" key="1">
    <source>
        <dbReference type="SAM" id="MobiDB-lite"/>
    </source>
</evidence>
<accession>A0ABV6IZH5</accession>
<feature type="compositionally biased region" description="Pro residues" evidence="1">
    <location>
        <begin position="54"/>
        <end position="67"/>
    </location>
</feature>
<gene>
    <name evidence="4" type="ORF">ACFFIC_20940</name>
</gene>
<name>A0ABV6IZH5_9PROT</name>
<reference evidence="4 5" key="1">
    <citation type="submission" date="2024-09" db="EMBL/GenBank/DDBJ databases">
        <authorList>
            <person name="Sun Q."/>
            <person name="Mori K."/>
        </authorList>
    </citation>
    <scope>NUCLEOTIDE SEQUENCE [LARGE SCALE GENOMIC DNA]</scope>
    <source>
        <strain evidence="4 5">CCM 7468</strain>
    </source>
</reference>
<keyword evidence="2" id="KW-0472">Membrane</keyword>
<dbReference type="Proteomes" id="UP001589789">
    <property type="component" value="Unassembled WGS sequence"/>
</dbReference>
<feature type="domain" description="Zinc finger/thioredoxin putative" evidence="3">
    <location>
        <begin position="1"/>
        <end position="38"/>
    </location>
</feature>